<evidence type="ECO:0000256" key="2">
    <source>
        <dbReference type="ARBA" id="ARBA00011059"/>
    </source>
</evidence>
<dbReference type="InterPro" id="IPR001680">
    <property type="entry name" value="WD40_rpt"/>
</dbReference>
<dbReference type="Pfam" id="PF00400">
    <property type="entry name" value="WD40"/>
    <property type="match status" value="1"/>
</dbReference>
<dbReference type="InterPro" id="IPR015943">
    <property type="entry name" value="WD40/YVTN_repeat-like_dom_sf"/>
</dbReference>
<evidence type="ECO:0000256" key="6">
    <source>
        <dbReference type="ARBA" id="ARBA00023212"/>
    </source>
</evidence>
<keyword evidence="5" id="KW-0677">Repeat</keyword>
<organism evidence="9 10">
    <name type="scientific">Drosophila kikkawai</name>
    <name type="common">Fruit fly</name>
    <dbReference type="NCBI Taxonomy" id="30033"/>
    <lineage>
        <taxon>Eukaryota</taxon>
        <taxon>Metazoa</taxon>
        <taxon>Ecdysozoa</taxon>
        <taxon>Arthropoda</taxon>
        <taxon>Hexapoda</taxon>
        <taxon>Insecta</taxon>
        <taxon>Pterygota</taxon>
        <taxon>Neoptera</taxon>
        <taxon>Endopterygota</taxon>
        <taxon>Diptera</taxon>
        <taxon>Brachycera</taxon>
        <taxon>Muscomorpha</taxon>
        <taxon>Ephydroidea</taxon>
        <taxon>Drosophilidae</taxon>
        <taxon>Drosophila</taxon>
        <taxon>Sophophora</taxon>
    </lineage>
</organism>
<feature type="region of interest" description="Disordered" evidence="8">
    <location>
        <begin position="17"/>
        <end position="52"/>
    </location>
</feature>
<dbReference type="InterPro" id="IPR025956">
    <property type="entry name" value="DYNC1I1/DYNC1I2"/>
</dbReference>
<dbReference type="InterPro" id="IPR050687">
    <property type="entry name" value="Dynein_IC"/>
</dbReference>
<keyword evidence="9" id="KW-1185">Reference proteome</keyword>
<evidence type="ECO:0000256" key="3">
    <source>
        <dbReference type="ARBA" id="ARBA00022490"/>
    </source>
</evidence>
<keyword evidence="3" id="KW-0963">Cytoplasm</keyword>
<evidence type="ECO:0000256" key="8">
    <source>
        <dbReference type="SAM" id="MobiDB-lite"/>
    </source>
</evidence>
<comment type="similarity">
    <text evidence="2">Belongs to the dynein intermediate chain family.</text>
</comment>
<dbReference type="Gene3D" id="2.130.10.10">
    <property type="entry name" value="YVTN repeat-like/Quinoprotein amine dehydrogenase"/>
    <property type="match status" value="1"/>
</dbReference>
<comment type="subcellular location">
    <subcellularLocation>
        <location evidence="1">Cytoplasm</location>
        <location evidence="1">Cytoskeleton</location>
    </subcellularLocation>
</comment>
<dbReference type="PROSITE" id="PS50082">
    <property type="entry name" value="WD_REPEATS_2"/>
    <property type="match status" value="1"/>
</dbReference>
<sequence length="653" mass="72877">MDRKAELERKKAKLAALREEKDRRRREKEIKDMEEAAGRIGGGAGIDKDQRKDLDEMLSSLGVAPVSEVLSSLSSVNSMTSDNSNTQTPDASLQATVNGQSGLKKQPLNLSVYNVQATNIPPKETLVYTKQTQTTSTGGHERDGYMEDWWRPRKGTHAKKTAAHATDYYVLAFDAQGDDEESSLPHLDNGFTSKLPPGYLTHGLPTVKDVAPAITPLEIKKETEAKKEVNELSEEQKQMIILSEDFQRFVVRAGRVIERALSENVDIYTDYIGGGDSEESSDERSHARLSLNRVFYEERWSKNRCITSMDWSTHFPELVVASYHNNEESPNEPDGVVMVWNTKFKKTTPEDIFHCQSAVMSTCFAKFNPNLILGGTYSGQIVLWDNRIQKRTPIQRTPLSAAAHTHPVYCLQMVGTQNAHNVISISSDGKLCSWSLDMLSQPQDTLELQQRQSKAIAITSMAFPANEINSLVMGSEDGYVYSASRHGLRSGVNEVYERHLGPITGISTHYNQLSPDFGHLFLTSSIDWTIKLWSLKDTKPLYSFEDNSDYVMDVAWSPVHPALFAAVDGSGRLDLWNLNQDTEVPTASIVVAGAPALNRVSWTPSGLHVCIGDEAGKLYVYDVAENLAQPSRDEWSRFNSHLNEIKLNQSDEV</sequence>
<feature type="compositionally biased region" description="Basic and acidic residues" evidence="8">
    <location>
        <begin position="17"/>
        <end position="37"/>
    </location>
</feature>
<reference evidence="10" key="1">
    <citation type="submission" date="2025-08" db="UniProtKB">
        <authorList>
            <consortium name="RefSeq"/>
        </authorList>
    </citation>
    <scope>IDENTIFICATION</scope>
    <source>
        <strain evidence="10">14028-0561.14</strain>
        <tissue evidence="10">Whole fly</tissue>
    </source>
</reference>
<keyword evidence="4 7" id="KW-0853">WD repeat</keyword>
<evidence type="ECO:0000256" key="5">
    <source>
        <dbReference type="ARBA" id="ARBA00022737"/>
    </source>
</evidence>
<evidence type="ECO:0000256" key="1">
    <source>
        <dbReference type="ARBA" id="ARBA00004245"/>
    </source>
</evidence>
<dbReference type="GeneID" id="108074165"/>
<dbReference type="SUPFAM" id="SSF50978">
    <property type="entry name" value="WD40 repeat-like"/>
    <property type="match status" value="1"/>
</dbReference>
<dbReference type="SMART" id="SM00320">
    <property type="entry name" value="WD40"/>
    <property type="match status" value="6"/>
</dbReference>
<dbReference type="Pfam" id="PF11540">
    <property type="entry name" value="Dynein_IC2"/>
    <property type="match status" value="1"/>
</dbReference>
<dbReference type="InterPro" id="IPR036322">
    <property type="entry name" value="WD40_repeat_dom_sf"/>
</dbReference>
<feature type="repeat" description="WD" evidence="7">
    <location>
        <begin position="513"/>
        <end position="543"/>
    </location>
</feature>
<evidence type="ECO:0000256" key="7">
    <source>
        <dbReference type="PROSITE-ProRule" id="PRU00221"/>
    </source>
</evidence>
<dbReference type="PANTHER" id="PTHR12442:SF22">
    <property type="entry name" value="CYTOPLASMIC DYNEIN 1 INTERMEDIATE CHAIN-RELATED"/>
    <property type="match status" value="1"/>
</dbReference>
<protein>
    <submittedName>
        <fullName evidence="10">Cytoplasmic dynein 1 intermediate chain isoform X4</fullName>
    </submittedName>
</protein>
<dbReference type="Proteomes" id="UP001652661">
    <property type="component" value="Chromosome X"/>
</dbReference>
<evidence type="ECO:0000256" key="4">
    <source>
        <dbReference type="ARBA" id="ARBA00022574"/>
    </source>
</evidence>
<gene>
    <name evidence="10" type="primary">LOC108074165</name>
</gene>
<keyword evidence="6" id="KW-0206">Cytoskeleton</keyword>
<dbReference type="PANTHER" id="PTHR12442">
    <property type="entry name" value="DYNEIN INTERMEDIATE CHAIN"/>
    <property type="match status" value="1"/>
</dbReference>
<evidence type="ECO:0000313" key="10">
    <source>
        <dbReference type="RefSeq" id="XP_070144008.1"/>
    </source>
</evidence>
<proteinExistence type="inferred from homology"/>
<evidence type="ECO:0000313" key="9">
    <source>
        <dbReference type="Proteomes" id="UP001652661"/>
    </source>
</evidence>
<accession>A0ABM4GMR8</accession>
<dbReference type="RefSeq" id="XP_070144008.1">
    <property type="nucleotide sequence ID" value="XM_070287907.1"/>
</dbReference>
<name>A0ABM4GMR8_DROKI</name>